<dbReference type="EMBL" id="JANIEX010000731">
    <property type="protein sequence ID" value="KAJ3563707.1"/>
    <property type="molecule type" value="Genomic_DNA"/>
</dbReference>
<dbReference type="Proteomes" id="UP001213000">
    <property type="component" value="Unassembled WGS sequence"/>
</dbReference>
<keyword evidence="2" id="KW-1185">Reference proteome</keyword>
<organism evidence="1 2">
    <name type="scientific">Leucocoprinus birnbaumii</name>
    <dbReference type="NCBI Taxonomy" id="56174"/>
    <lineage>
        <taxon>Eukaryota</taxon>
        <taxon>Fungi</taxon>
        <taxon>Dikarya</taxon>
        <taxon>Basidiomycota</taxon>
        <taxon>Agaricomycotina</taxon>
        <taxon>Agaricomycetes</taxon>
        <taxon>Agaricomycetidae</taxon>
        <taxon>Agaricales</taxon>
        <taxon>Agaricineae</taxon>
        <taxon>Agaricaceae</taxon>
        <taxon>Leucocoprinus</taxon>
    </lineage>
</organism>
<sequence>MKTSWSPEDLDPYTDRRLAHLLVRVLDRDNHNCVLIGFIDGDSRRAHADLTKEKGAGVDCTHTTHIITKSLSDNINGTSDLARTAGAILEPFRGFHPQIHDDDTVLHSPSNSFTAPKLPHGEFNKLDLWLIPAEDQQQYFIPDTYDVNHTTGSELLHCMRAKSRITFNPKTVRDDVIAAPDERLIALHTACAKVALMSGAAKHLMEFVRRVNDRPMTEPNEHHKVACALRRFVVEGPAVDSCKDV</sequence>
<accession>A0AAD5VLT7</accession>
<name>A0AAD5VLT7_9AGAR</name>
<dbReference type="AlphaFoldDB" id="A0AAD5VLT7"/>
<evidence type="ECO:0008006" key="3">
    <source>
        <dbReference type="Google" id="ProtNLM"/>
    </source>
</evidence>
<gene>
    <name evidence="1" type="ORF">NP233_g8769</name>
</gene>
<protein>
    <recommendedName>
        <fullName evidence="3">HNH nuclease domain-containing protein</fullName>
    </recommendedName>
</protein>
<evidence type="ECO:0000313" key="1">
    <source>
        <dbReference type="EMBL" id="KAJ3563707.1"/>
    </source>
</evidence>
<evidence type="ECO:0000313" key="2">
    <source>
        <dbReference type="Proteomes" id="UP001213000"/>
    </source>
</evidence>
<proteinExistence type="predicted"/>
<reference evidence="1" key="1">
    <citation type="submission" date="2022-07" db="EMBL/GenBank/DDBJ databases">
        <title>Genome Sequence of Leucocoprinus birnbaumii.</title>
        <authorList>
            <person name="Buettner E."/>
        </authorList>
    </citation>
    <scope>NUCLEOTIDE SEQUENCE</scope>
    <source>
        <strain evidence="1">VT141</strain>
    </source>
</reference>
<comment type="caution">
    <text evidence="1">The sequence shown here is derived from an EMBL/GenBank/DDBJ whole genome shotgun (WGS) entry which is preliminary data.</text>
</comment>